<dbReference type="AlphaFoldDB" id="A0A1F6V2V3"/>
<comment type="caution">
    <text evidence="1">The sequence shown here is derived from an EMBL/GenBank/DDBJ whole genome shotgun (WGS) entry which is preliminary data.</text>
</comment>
<sequence length="108" mass="12062">MAITRHFRETVVERAQSDRRFREAMLTETINELLGGDLQTGKAMLRDYVNATITFDGLAKKLRKPSKSLQRMLGPSGNPTAESSFGIIKVLQEFERVHLQVSAAKNAA</sequence>
<evidence type="ECO:0000313" key="1">
    <source>
        <dbReference type="EMBL" id="OGI63962.1"/>
    </source>
</evidence>
<evidence type="ECO:0000313" key="2">
    <source>
        <dbReference type="Proteomes" id="UP000179076"/>
    </source>
</evidence>
<reference evidence="1 2" key="1">
    <citation type="journal article" date="2016" name="Nat. Commun.">
        <title>Thousands of microbial genomes shed light on interconnected biogeochemical processes in an aquifer system.</title>
        <authorList>
            <person name="Anantharaman K."/>
            <person name="Brown C.T."/>
            <person name="Hug L.A."/>
            <person name="Sharon I."/>
            <person name="Castelle C.J."/>
            <person name="Probst A.J."/>
            <person name="Thomas B.C."/>
            <person name="Singh A."/>
            <person name="Wilkins M.J."/>
            <person name="Karaoz U."/>
            <person name="Brodie E.L."/>
            <person name="Williams K.H."/>
            <person name="Hubbard S.S."/>
            <person name="Banfield J.F."/>
        </authorList>
    </citation>
    <scope>NUCLEOTIDE SEQUENCE [LARGE SCALE GENOMIC DNA]</scope>
</reference>
<organism evidence="1 2">
    <name type="scientific">Candidatus Muproteobacteria bacterium RBG_16_60_9</name>
    <dbReference type="NCBI Taxonomy" id="1817755"/>
    <lineage>
        <taxon>Bacteria</taxon>
        <taxon>Pseudomonadati</taxon>
        <taxon>Pseudomonadota</taxon>
        <taxon>Candidatus Muproteobacteria</taxon>
    </lineage>
</organism>
<proteinExistence type="predicted"/>
<gene>
    <name evidence="1" type="ORF">A2W18_04555</name>
</gene>
<protein>
    <submittedName>
        <fullName evidence="1">Transcriptional regulator</fullName>
    </submittedName>
</protein>
<accession>A0A1F6V2V3</accession>
<dbReference type="EMBL" id="MFSP01000145">
    <property type="protein sequence ID" value="OGI63962.1"/>
    <property type="molecule type" value="Genomic_DNA"/>
</dbReference>
<name>A0A1F6V2V3_9PROT</name>
<dbReference type="Proteomes" id="UP000179076">
    <property type="component" value="Unassembled WGS sequence"/>
</dbReference>